<comment type="similarity">
    <text evidence="2">Belongs to the CD36 family.</text>
</comment>
<keyword evidence="5 8" id="KW-1133">Transmembrane helix</keyword>
<dbReference type="PANTHER" id="PTHR11923">
    <property type="entry name" value="SCAVENGER RECEPTOR CLASS B TYPE-1 SR-B1"/>
    <property type="match status" value="1"/>
</dbReference>
<dbReference type="InterPro" id="IPR002159">
    <property type="entry name" value="CD36_fam"/>
</dbReference>
<gene>
    <name evidence="9" type="ORF">CHILSU_LOCUS7809</name>
</gene>
<evidence type="ECO:0000256" key="5">
    <source>
        <dbReference type="ARBA" id="ARBA00022989"/>
    </source>
</evidence>
<evidence type="ECO:0000256" key="4">
    <source>
        <dbReference type="ARBA" id="ARBA00022692"/>
    </source>
</evidence>
<keyword evidence="3" id="KW-1003">Cell membrane</keyword>
<evidence type="ECO:0000256" key="3">
    <source>
        <dbReference type="ARBA" id="ARBA00022475"/>
    </source>
</evidence>
<protein>
    <recommendedName>
        <fullName evidence="11">Scavenger receptor class B member 1</fullName>
    </recommendedName>
</protein>
<dbReference type="PRINTS" id="PR01609">
    <property type="entry name" value="CD36FAMILY"/>
</dbReference>
<dbReference type="PANTHER" id="PTHR11923:SF89">
    <property type="entry name" value="GH15894P"/>
    <property type="match status" value="1"/>
</dbReference>
<evidence type="ECO:0000256" key="8">
    <source>
        <dbReference type="SAM" id="Phobius"/>
    </source>
</evidence>
<name>A0ABN8BDI8_CHISP</name>
<accession>A0ABN8BDI8</accession>
<dbReference type="Proteomes" id="UP001153292">
    <property type="component" value="Chromosome 29"/>
</dbReference>
<evidence type="ECO:0000256" key="2">
    <source>
        <dbReference type="ARBA" id="ARBA00010532"/>
    </source>
</evidence>
<organism evidence="9 10">
    <name type="scientific">Chilo suppressalis</name>
    <name type="common">Asiatic rice borer moth</name>
    <dbReference type="NCBI Taxonomy" id="168631"/>
    <lineage>
        <taxon>Eukaryota</taxon>
        <taxon>Metazoa</taxon>
        <taxon>Ecdysozoa</taxon>
        <taxon>Arthropoda</taxon>
        <taxon>Hexapoda</taxon>
        <taxon>Insecta</taxon>
        <taxon>Pterygota</taxon>
        <taxon>Neoptera</taxon>
        <taxon>Endopterygota</taxon>
        <taxon>Lepidoptera</taxon>
        <taxon>Glossata</taxon>
        <taxon>Ditrysia</taxon>
        <taxon>Pyraloidea</taxon>
        <taxon>Crambidae</taxon>
        <taxon>Crambinae</taxon>
        <taxon>Chilo</taxon>
    </lineage>
</organism>
<keyword evidence="4 8" id="KW-0812">Transmembrane</keyword>
<feature type="transmembrane region" description="Helical" evidence="8">
    <location>
        <begin position="502"/>
        <end position="529"/>
    </location>
</feature>
<sequence>MSAESLTNTESSSDSTRCACVDSESTESADSLNNLLREKNDNNSLRDCADVKCSLTEDCSMSNENGSSGKSGKSLCCNTVSQCVWGILLLAISIGGFLFTPQDLMLREKLNMRPGFPPYEWWADPPDEVKLRVYVFNVTNHVRFLAGLDEKMDVHEIGPIVYLEKLVHSRINFNENSTMTYLAKRSPIFLPHLNSVDLNATLIVPNLAVLGIASYLHDANYLVRTGFRLLVNSHSSKLFVQKTVYEYLWELTDPVLDTSKNLAPGMVPVTNMGMLARIYADFTDEVTVKIGPKWGDEGFFQIDRFRGAPQLPGYDPDECPDRIIGSTEGVMYHQRLTKEDVVLYWRKTVCKVMPLYFDDEMVIDGVPVYRYNLSESVFDRVINSTDCYDTEPSLPKGLSDGSKCYYNFPMVVSYPHFYTGDPPKDTYVTGLQPDRYKHNSYIIVEPLSGTPFRSVARMQSNLRIHDLSGFGYDYGKFSNLVVPLFWAEYNQEGLPSHIKTTIYFMTVILPPLSYIVLSVLLLTGSYFLAKNLYIHRLKNETLNSLLHFKSKNTTMTTNKILTYEKEVFIKTSS</sequence>
<evidence type="ECO:0000256" key="7">
    <source>
        <dbReference type="ARBA" id="ARBA00023180"/>
    </source>
</evidence>
<evidence type="ECO:0000313" key="10">
    <source>
        <dbReference type="Proteomes" id="UP001153292"/>
    </source>
</evidence>
<evidence type="ECO:0008006" key="11">
    <source>
        <dbReference type="Google" id="ProtNLM"/>
    </source>
</evidence>
<proteinExistence type="inferred from homology"/>
<reference evidence="9" key="1">
    <citation type="submission" date="2021-12" db="EMBL/GenBank/DDBJ databases">
        <authorList>
            <person name="King R."/>
        </authorList>
    </citation>
    <scope>NUCLEOTIDE SEQUENCE</scope>
</reference>
<evidence type="ECO:0000256" key="1">
    <source>
        <dbReference type="ARBA" id="ARBA00004236"/>
    </source>
</evidence>
<evidence type="ECO:0000256" key="6">
    <source>
        <dbReference type="ARBA" id="ARBA00023136"/>
    </source>
</evidence>
<comment type="subcellular location">
    <subcellularLocation>
        <location evidence="1">Cell membrane</location>
    </subcellularLocation>
</comment>
<keyword evidence="6 8" id="KW-0472">Membrane</keyword>
<keyword evidence="7" id="KW-0325">Glycoprotein</keyword>
<dbReference type="EMBL" id="OU963922">
    <property type="protein sequence ID" value="CAH0404472.1"/>
    <property type="molecule type" value="Genomic_DNA"/>
</dbReference>
<dbReference type="Pfam" id="PF01130">
    <property type="entry name" value="CD36"/>
    <property type="match status" value="1"/>
</dbReference>
<evidence type="ECO:0000313" key="9">
    <source>
        <dbReference type="EMBL" id="CAH0404472.1"/>
    </source>
</evidence>
<keyword evidence="10" id="KW-1185">Reference proteome</keyword>